<accession>A0AAV9XUZ5</accession>
<dbReference type="PROSITE" id="PS50092">
    <property type="entry name" value="TSP1"/>
    <property type="match status" value="1"/>
</dbReference>
<dbReference type="Proteomes" id="UP001311799">
    <property type="component" value="Unassembled WGS sequence"/>
</dbReference>
<reference evidence="1 2" key="1">
    <citation type="submission" date="2023-10" db="EMBL/GenBank/DDBJ databases">
        <title>Comparative genomics analysis reveals potential genetic determinants of host preference in Cryptosporidium xiaoi.</title>
        <authorList>
            <person name="Xiao L."/>
            <person name="Li J."/>
        </authorList>
    </citation>
    <scope>NUCLEOTIDE SEQUENCE [LARGE SCALE GENOMIC DNA]</scope>
    <source>
        <strain evidence="1 2">52996</strain>
    </source>
</reference>
<protein>
    <submittedName>
        <fullName evidence="1">Uncharacterized protein</fullName>
    </submittedName>
</protein>
<dbReference type="PANTHER" id="PTHR20920">
    <property type="entry name" value="RPE-SPONDIN"/>
    <property type="match status" value="1"/>
</dbReference>
<name>A0AAV9XUZ5_9CRYT</name>
<dbReference type="InterPro" id="IPR000884">
    <property type="entry name" value="TSP1_rpt"/>
</dbReference>
<proteinExistence type="predicted"/>
<comment type="caution">
    <text evidence="1">The sequence shown here is derived from an EMBL/GenBank/DDBJ whole genome shotgun (WGS) entry which is preliminary data.</text>
</comment>
<dbReference type="AlphaFoldDB" id="A0AAV9XUZ5"/>
<dbReference type="InterPro" id="IPR036383">
    <property type="entry name" value="TSP1_rpt_sf"/>
</dbReference>
<gene>
    <name evidence="1" type="ORF">RS030_4509</name>
</gene>
<evidence type="ECO:0000313" key="2">
    <source>
        <dbReference type="Proteomes" id="UP001311799"/>
    </source>
</evidence>
<keyword evidence="2" id="KW-1185">Reference proteome</keyword>
<dbReference type="InterPro" id="IPR039942">
    <property type="entry name" value="SBSPO"/>
</dbReference>
<dbReference type="Gene3D" id="2.20.100.10">
    <property type="entry name" value="Thrombospondin type-1 (TSP1) repeat"/>
    <property type="match status" value="2"/>
</dbReference>
<dbReference type="SUPFAM" id="SSF82895">
    <property type="entry name" value="TSP-1 type 1 repeat"/>
    <property type="match status" value="1"/>
</dbReference>
<organism evidence="1 2">
    <name type="scientific">Cryptosporidium xiaoi</name>
    <dbReference type="NCBI Taxonomy" id="659607"/>
    <lineage>
        <taxon>Eukaryota</taxon>
        <taxon>Sar</taxon>
        <taxon>Alveolata</taxon>
        <taxon>Apicomplexa</taxon>
        <taxon>Conoidasida</taxon>
        <taxon>Coccidia</taxon>
        <taxon>Eucoccidiorida</taxon>
        <taxon>Eimeriorina</taxon>
        <taxon>Cryptosporidiidae</taxon>
        <taxon>Cryptosporidium</taxon>
    </lineage>
</organism>
<evidence type="ECO:0000313" key="1">
    <source>
        <dbReference type="EMBL" id="KAK6588585.1"/>
    </source>
</evidence>
<dbReference type="PANTHER" id="PTHR20920:SF5">
    <property type="entry name" value="SMB DOMAIN-CONTAINING PROTEIN"/>
    <property type="match status" value="1"/>
</dbReference>
<dbReference type="SMART" id="SM00209">
    <property type="entry name" value="TSP1"/>
    <property type="match status" value="2"/>
</dbReference>
<sequence>MNNNSYYSYYYNSSKFTLILLILLTVEIICDKYISPEKFGNTFPESSLTNNVKNNVNYDNNYQYVEIDIPDLPSPNITSKLCPVYGINIKGFLCLGWNSIKITKANSWQECAAFCSDYVAFFFVKCKQWSYDIEKKKCSIKTGDKVCKYPDENYVSGVVNTSEVGMCSTTCKVGDWSSWTPCTSYCAGITQRVRHVIKSPLYKSELCPRLVETAMCKGSIECPKNCPNYHVVGLGWGCKVEMNKGGGTMRKYVNTWHECLGLCKNTYNCTYWSFQGISGVETCLLVIGEVGCTYHALGWVSGDVNVVAVDCPVKCYVGEWSEWSSCPHDNLCTQHSVSRRSRPLISTPPDMNQKACPHLTESVLCECANKLSNNNINNLDFDSNTESGLDFNINSRSDNMNRNGINYKDNDFEYQYDDNDNSELGHSINDKNNNNRLHRTYKSINDEIRRLMSVNILRNYNSDTKNNSIFNNNINDINSQLYTNSIIGRKLSNDLGYYSTKKLLQNLYLKNRYNFQVETKYNDNINTSNLNYNSTYSNNDDNSKDKYDFYNFFSSYLLGVNYTNFNNNATLDPNLFG</sequence>
<dbReference type="EMBL" id="JAWDEY010000032">
    <property type="protein sequence ID" value="KAK6588585.1"/>
    <property type="molecule type" value="Genomic_DNA"/>
</dbReference>